<reference evidence="3 4" key="1">
    <citation type="journal article" date="2022" name="Front. Microbiol.">
        <title>High genomic differentiation and limited gene flow indicate recent cryptic speciation within the genus Laspinema (cyanobacteria).</title>
        <authorList>
            <person name="Stanojkovic A."/>
            <person name="Skoupy S."/>
            <person name="Skaloud P."/>
            <person name="Dvorak P."/>
        </authorList>
    </citation>
    <scope>NUCLEOTIDE SEQUENCE [LARGE SCALE GENOMIC DNA]</scope>
    <source>
        <strain evidence="3 4">D2a</strain>
    </source>
</reference>
<organism evidence="3 4">
    <name type="scientific">Laspinema palackyanum D2a</name>
    <dbReference type="NCBI Taxonomy" id="2953684"/>
    <lineage>
        <taxon>Bacteria</taxon>
        <taxon>Bacillati</taxon>
        <taxon>Cyanobacteriota</taxon>
        <taxon>Cyanophyceae</taxon>
        <taxon>Oscillatoriophycideae</taxon>
        <taxon>Oscillatoriales</taxon>
        <taxon>Laspinemataceae</taxon>
        <taxon>Laspinema</taxon>
        <taxon>Laspinema palackyanum</taxon>
    </lineage>
</organism>
<feature type="region of interest" description="Disordered" evidence="1">
    <location>
        <begin position="71"/>
        <end position="114"/>
    </location>
</feature>
<evidence type="ECO:0000313" key="3">
    <source>
        <dbReference type="EMBL" id="MCT7969094.1"/>
    </source>
</evidence>
<dbReference type="EMBL" id="JAMXFF010000042">
    <property type="protein sequence ID" value="MCT7969094.1"/>
    <property type="molecule type" value="Genomic_DNA"/>
</dbReference>
<evidence type="ECO:0000256" key="1">
    <source>
        <dbReference type="SAM" id="MobiDB-lite"/>
    </source>
</evidence>
<sequence>MKCMIVELLLLGILFPLDVAQAGEVEPWQAEGFGDNLELSADAAPLGPLLFPPIQGDRTEVEVLFPEPDAWEGTVPHQGEIAQEDPATAPEETTPRSGTPLHRGIPGEQPFMPQRIPFRPRTDITTQSKPYVASPGITVMTPSGYGAGWGSAGFGLGLQERTRFTDSSDGVAGFGIGFGNPRDNIGLTVGVTVTDLWGDAFEDGSVSLKLHRQLPNDFGIAAGIQGALTWGETDGGTSGYGVVTKRFVLDEPENLWSQVYVTLGVGGGQYRSESDIEAGEGTVGLFGSVALRVAPPVSAIAEWTGQDLTLGVSVVPFRNIPLVISPAITDITGSAGDGTRFILGIGYGLTFDRL</sequence>
<dbReference type="Proteomes" id="UP001525890">
    <property type="component" value="Unassembled WGS sequence"/>
</dbReference>
<evidence type="ECO:0000313" key="4">
    <source>
        <dbReference type="Proteomes" id="UP001525890"/>
    </source>
</evidence>
<accession>A0ABT2MWF8</accession>
<feature type="signal peptide" evidence="2">
    <location>
        <begin position="1"/>
        <end position="22"/>
    </location>
</feature>
<keyword evidence="4" id="KW-1185">Reference proteome</keyword>
<evidence type="ECO:0000256" key="2">
    <source>
        <dbReference type="SAM" id="SignalP"/>
    </source>
</evidence>
<feature type="chain" id="PRO_5046310790" description="Outer membrane protein beta-barrel domain-containing protein" evidence="2">
    <location>
        <begin position="23"/>
        <end position="354"/>
    </location>
</feature>
<gene>
    <name evidence="3" type="ORF">NG799_22530</name>
</gene>
<keyword evidence="2" id="KW-0732">Signal</keyword>
<evidence type="ECO:0008006" key="5">
    <source>
        <dbReference type="Google" id="ProtNLM"/>
    </source>
</evidence>
<proteinExistence type="predicted"/>
<name>A0ABT2MWF8_9CYAN</name>
<protein>
    <recommendedName>
        <fullName evidence="5">Outer membrane protein beta-barrel domain-containing protein</fullName>
    </recommendedName>
</protein>
<comment type="caution">
    <text evidence="3">The sequence shown here is derived from an EMBL/GenBank/DDBJ whole genome shotgun (WGS) entry which is preliminary data.</text>
</comment>